<keyword evidence="2" id="KW-1185">Reference proteome</keyword>
<reference evidence="1 2" key="1">
    <citation type="submission" date="2017-03" db="EMBL/GenBank/DDBJ databases">
        <title>Genome sequence of Clostridium chromiireducens DSM 23318.</title>
        <authorList>
            <person name="Poehlein A."/>
            <person name="Daniel R."/>
        </authorList>
    </citation>
    <scope>NUCLEOTIDE SEQUENCE [LARGE SCALE GENOMIC DNA]</scope>
    <source>
        <strain evidence="1 2">DSM 23318</strain>
    </source>
</reference>
<sequence>MSELERKIFNDKAITYIAEGISKNLQKQNNADVEKKAVFLKQIDEVESQINKIVTAITNGFVQEEFRVKMDEPKKRKQDMEIKLSEIKSKDINQIVTENDVRNFLSNFSGYVISRYDLYERYGQSFYITGC</sequence>
<organism evidence="1 2">
    <name type="scientific">Clostridium chromiireducens</name>
    <dbReference type="NCBI Taxonomy" id="225345"/>
    <lineage>
        <taxon>Bacteria</taxon>
        <taxon>Bacillati</taxon>
        <taxon>Bacillota</taxon>
        <taxon>Clostridia</taxon>
        <taxon>Eubacteriales</taxon>
        <taxon>Clostridiaceae</taxon>
        <taxon>Clostridium</taxon>
    </lineage>
</organism>
<dbReference type="Proteomes" id="UP000191056">
    <property type="component" value="Unassembled WGS sequence"/>
</dbReference>
<accession>A0A1V4I662</accession>
<gene>
    <name evidence="1" type="ORF">CLCHR_46750</name>
</gene>
<evidence type="ECO:0000313" key="1">
    <source>
        <dbReference type="EMBL" id="OPJ55468.1"/>
    </source>
</evidence>
<dbReference type="EMBL" id="MZGT01000125">
    <property type="protein sequence ID" value="OPJ55468.1"/>
    <property type="molecule type" value="Genomic_DNA"/>
</dbReference>
<dbReference type="STRING" id="225345.CLCHR_46750"/>
<dbReference type="RefSeq" id="WP_079442290.1">
    <property type="nucleotide sequence ID" value="NZ_MZGT01000125.1"/>
</dbReference>
<dbReference type="OrthoDB" id="1938647at2"/>
<protein>
    <submittedName>
        <fullName evidence="1">Uncharacterized protein</fullName>
    </submittedName>
</protein>
<name>A0A1V4I662_9CLOT</name>
<comment type="caution">
    <text evidence="1">The sequence shown here is derived from an EMBL/GenBank/DDBJ whole genome shotgun (WGS) entry which is preliminary data.</text>
</comment>
<proteinExistence type="predicted"/>
<evidence type="ECO:0000313" key="2">
    <source>
        <dbReference type="Proteomes" id="UP000191056"/>
    </source>
</evidence>
<dbReference type="AlphaFoldDB" id="A0A1V4I662"/>